<dbReference type="GO" id="GO:0006281">
    <property type="term" value="P:DNA repair"/>
    <property type="evidence" value="ECO:0007669"/>
    <property type="project" value="InterPro"/>
</dbReference>
<reference evidence="4" key="2">
    <citation type="submission" date="2021-12" db="EMBL/GenBank/DDBJ databases">
        <title>Resequencing data analysis of finger millet.</title>
        <authorList>
            <person name="Hatakeyama M."/>
            <person name="Aluri S."/>
            <person name="Balachadran M.T."/>
            <person name="Sivarajan S.R."/>
            <person name="Poveda L."/>
            <person name="Shimizu-Inatsugi R."/>
            <person name="Schlapbach R."/>
            <person name="Sreeman S.M."/>
            <person name="Shimizu K.K."/>
        </authorList>
    </citation>
    <scope>NUCLEOTIDE SEQUENCE</scope>
</reference>
<protein>
    <submittedName>
        <fullName evidence="4">Uncharacterized protein</fullName>
    </submittedName>
</protein>
<dbReference type="InterPro" id="IPR013970">
    <property type="entry name" value="Rfa2"/>
</dbReference>
<gene>
    <name evidence="4" type="primary">ga12688</name>
    <name evidence="4" type="ORF">PR202_ga12688</name>
</gene>
<evidence type="ECO:0000256" key="2">
    <source>
        <dbReference type="ARBA" id="ARBA00009761"/>
    </source>
</evidence>
<keyword evidence="5" id="KW-1185">Reference proteome</keyword>
<dbReference type="GO" id="GO:0003677">
    <property type="term" value="F:DNA binding"/>
    <property type="evidence" value="ECO:0007669"/>
    <property type="project" value="InterPro"/>
</dbReference>
<comment type="caution">
    <text evidence="4">The sequence shown here is derived from an EMBL/GenBank/DDBJ whole genome shotgun (WGS) entry which is preliminary data.</text>
</comment>
<name>A0AAV5CCV4_ELECO</name>
<evidence type="ECO:0000313" key="5">
    <source>
        <dbReference type="Proteomes" id="UP001054889"/>
    </source>
</evidence>
<evidence type="ECO:0000313" key="4">
    <source>
        <dbReference type="EMBL" id="GJM95901.1"/>
    </source>
</evidence>
<comment type="similarity">
    <text evidence="2">Belongs to the replication factor A protein 3 family.</text>
</comment>
<dbReference type="InterPro" id="IPR012340">
    <property type="entry name" value="NA-bd_OB-fold"/>
</dbReference>
<reference evidence="4" key="1">
    <citation type="journal article" date="2018" name="DNA Res.">
        <title>Multiple hybrid de novo genome assembly of finger millet, an orphan allotetraploid crop.</title>
        <authorList>
            <person name="Hatakeyama M."/>
            <person name="Aluri S."/>
            <person name="Balachadran M.T."/>
            <person name="Sivarajan S.R."/>
            <person name="Patrignani A."/>
            <person name="Gruter S."/>
            <person name="Poveda L."/>
            <person name="Shimizu-Inatsugi R."/>
            <person name="Baeten J."/>
            <person name="Francoijs K.J."/>
            <person name="Nataraja K.N."/>
            <person name="Reddy Y.A.N."/>
            <person name="Phadnis S."/>
            <person name="Ravikumar R.L."/>
            <person name="Schlapbach R."/>
            <person name="Sreeman S.M."/>
            <person name="Shimizu K.K."/>
        </authorList>
    </citation>
    <scope>NUCLEOTIDE SEQUENCE</scope>
</reference>
<dbReference type="AlphaFoldDB" id="A0AAV5CCV4"/>
<dbReference type="GO" id="GO:0031981">
    <property type="term" value="C:nuclear lumen"/>
    <property type="evidence" value="ECO:0007669"/>
    <property type="project" value="UniProtKB-ARBA"/>
</dbReference>
<dbReference type="PANTHER" id="PTHR47058:SF3">
    <property type="entry name" value="REPLICATION PROTEIN A 14 KDA SUBUNIT A-RELATED"/>
    <property type="match status" value="1"/>
</dbReference>
<dbReference type="Gene3D" id="2.40.50.140">
    <property type="entry name" value="Nucleic acid-binding proteins"/>
    <property type="match status" value="1"/>
</dbReference>
<dbReference type="Proteomes" id="UP001054889">
    <property type="component" value="Unassembled WGS sequence"/>
</dbReference>
<proteinExistence type="inferred from homology"/>
<organism evidence="4 5">
    <name type="scientific">Eleusine coracana subsp. coracana</name>
    <dbReference type="NCBI Taxonomy" id="191504"/>
    <lineage>
        <taxon>Eukaryota</taxon>
        <taxon>Viridiplantae</taxon>
        <taxon>Streptophyta</taxon>
        <taxon>Embryophyta</taxon>
        <taxon>Tracheophyta</taxon>
        <taxon>Spermatophyta</taxon>
        <taxon>Magnoliopsida</taxon>
        <taxon>Liliopsida</taxon>
        <taxon>Poales</taxon>
        <taxon>Poaceae</taxon>
        <taxon>PACMAD clade</taxon>
        <taxon>Chloridoideae</taxon>
        <taxon>Cynodonteae</taxon>
        <taxon>Eleusininae</taxon>
        <taxon>Eleusine</taxon>
    </lineage>
</organism>
<evidence type="ECO:0000256" key="3">
    <source>
        <dbReference type="ARBA" id="ARBA00023242"/>
    </source>
</evidence>
<dbReference type="GO" id="GO:0006260">
    <property type="term" value="P:DNA replication"/>
    <property type="evidence" value="ECO:0007669"/>
    <property type="project" value="InterPro"/>
</dbReference>
<dbReference type="GO" id="GO:0006310">
    <property type="term" value="P:DNA recombination"/>
    <property type="evidence" value="ECO:0007669"/>
    <property type="project" value="InterPro"/>
</dbReference>
<evidence type="ECO:0000256" key="1">
    <source>
        <dbReference type="ARBA" id="ARBA00004123"/>
    </source>
</evidence>
<keyword evidence="3" id="KW-0539">Nucleus</keyword>
<dbReference type="Pfam" id="PF08661">
    <property type="entry name" value="Rep_fac-A_3"/>
    <property type="match status" value="1"/>
</dbReference>
<accession>A0AAV5CCV4</accession>
<dbReference type="SUPFAM" id="SSF50249">
    <property type="entry name" value="Nucleic acid-binding proteins"/>
    <property type="match status" value="1"/>
</dbReference>
<comment type="subcellular location">
    <subcellularLocation>
        <location evidence="1">Nucleus</location>
    </subcellularLocation>
</comment>
<dbReference type="PANTHER" id="PTHR47058">
    <property type="entry name" value="REPLICATION PROTEIN A 14 KDA SUBUNIT A-RELATED"/>
    <property type="match status" value="1"/>
</dbReference>
<dbReference type="EMBL" id="BQKI01000006">
    <property type="protein sequence ID" value="GJM95901.1"/>
    <property type="molecule type" value="Genomic_DNA"/>
</dbReference>
<sequence length="102" mass="10970">MDASGAPAFANGELLRMFVGQRVRTVVQVQRSEGGVLVGQSTDGRQLTIRGALDVPVAHFMEVFGIAESDQSISAEVCTDFGINFGKIWPLYGISDVLLLQL</sequence>